<keyword evidence="1" id="KW-1133">Transmembrane helix</keyword>
<accession>A0ABX9EJU4</accession>
<feature type="transmembrane region" description="Helical" evidence="1">
    <location>
        <begin position="113"/>
        <end position="136"/>
    </location>
</feature>
<dbReference type="PANTHER" id="PTHR35152">
    <property type="entry name" value="DOMAIN SIGNALLING PROTEIN, PUTATIVE (AFU_ORTHOLOGUE AFUA_5G11310)-RELATED"/>
    <property type="match status" value="1"/>
</dbReference>
<organism evidence="3 4">
    <name type="scientific">Lentzea atacamensis</name>
    <dbReference type="NCBI Taxonomy" id="531938"/>
    <lineage>
        <taxon>Bacteria</taxon>
        <taxon>Bacillati</taxon>
        <taxon>Actinomycetota</taxon>
        <taxon>Actinomycetes</taxon>
        <taxon>Pseudonocardiales</taxon>
        <taxon>Pseudonocardiaceae</taxon>
        <taxon>Lentzea</taxon>
    </lineage>
</organism>
<comment type="caution">
    <text evidence="3">The sequence shown here is derived from an EMBL/GenBank/DDBJ whole genome shotgun (WGS) entry which is preliminary data.</text>
</comment>
<proteinExistence type="predicted"/>
<dbReference type="PROSITE" id="PS50924">
    <property type="entry name" value="MHYT"/>
    <property type="match status" value="1"/>
</dbReference>
<feature type="domain" description="MHYT" evidence="2">
    <location>
        <begin position="8"/>
        <end position="199"/>
    </location>
</feature>
<evidence type="ECO:0000313" key="3">
    <source>
        <dbReference type="EMBL" id="RAS71173.1"/>
    </source>
</evidence>
<keyword evidence="1" id="KW-0472">Membrane</keyword>
<dbReference type="EMBL" id="QLTT01000001">
    <property type="protein sequence ID" value="RAS71173.1"/>
    <property type="molecule type" value="Genomic_DNA"/>
</dbReference>
<feature type="transmembrane region" description="Helical" evidence="1">
    <location>
        <begin position="43"/>
        <end position="61"/>
    </location>
</feature>
<gene>
    <name evidence="3" type="ORF">C8D87_1011474</name>
</gene>
<keyword evidence="4" id="KW-1185">Reference proteome</keyword>
<evidence type="ECO:0000259" key="2">
    <source>
        <dbReference type="PROSITE" id="PS50924"/>
    </source>
</evidence>
<evidence type="ECO:0000313" key="4">
    <source>
        <dbReference type="Proteomes" id="UP000248714"/>
    </source>
</evidence>
<keyword evidence="1" id="KW-0812">Transmembrane</keyword>
<reference evidence="3 4" key="1">
    <citation type="submission" date="2018-06" db="EMBL/GenBank/DDBJ databases">
        <title>Genomic Encyclopedia of Type Strains, Phase IV (KMG-IV): sequencing the most valuable type-strain genomes for metagenomic binning, comparative biology and taxonomic classification.</title>
        <authorList>
            <person name="Goeker M."/>
        </authorList>
    </citation>
    <scope>NUCLEOTIDE SEQUENCE [LARGE SCALE GENOMIC DNA]</scope>
    <source>
        <strain evidence="3 4">DSM 45479</strain>
    </source>
</reference>
<dbReference type="Pfam" id="PF03707">
    <property type="entry name" value="MHYT"/>
    <property type="match status" value="3"/>
</dbReference>
<dbReference type="Proteomes" id="UP000248714">
    <property type="component" value="Unassembled WGS sequence"/>
</dbReference>
<name>A0ABX9EJU4_9PSEU</name>
<feature type="transmembrane region" description="Helical" evidence="1">
    <location>
        <begin position="81"/>
        <end position="101"/>
    </location>
</feature>
<feature type="transmembrane region" description="Helical" evidence="1">
    <location>
        <begin position="172"/>
        <end position="190"/>
    </location>
</feature>
<feature type="transmembrane region" description="Helical" evidence="1">
    <location>
        <begin position="214"/>
        <end position="235"/>
    </location>
</feature>
<feature type="transmembrane region" description="Helical" evidence="1">
    <location>
        <begin position="14"/>
        <end position="31"/>
    </location>
</feature>
<dbReference type="PANTHER" id="PTHR35152:SF1">
    <property type="entry name" value="DOMAIN SIGNALLING PROTEIN, PUTATIVE (AFU_ORTHOLOGUE AFUA_5G11310)-RELATED"/>
    <property type="match status" value="1"/>
</dbReference>
<evidence type="ECO:0000256" key="1">
    <source>
        <dbReference type="PROSITE-ProRule" id="PRU00244"/>
    </source>
</evidence>
<dbReference type="InterPro" id="IPR005330">
    <property type="entry name" value="MHYT_dom"/>
</dbReference>
<protein>
    <submittedName>
        <fullName evidence="3">NO-binding membrane sensor protein with MHYT domain</fullName>
    </submittedName>
</protein>
<feature type="transmembrane region" description="Helical" evidence="1">
    <location>
        <begin position="142"/>
        <end position="165"/>
    </location>
</feature>
<sequence length="264" mass="27712">MFPSPMDMGTVTPITAYLIAFVGSALGLLSSERARNATGASRNGWLAVAAVSIGGLGIWGMHFTAMLGTWMGANVAYDIPVTLLSMVVAIVVVAIGLVVALRHDGDERFWPLAAGGLVTGLGVAAMHYTGMSAIVINAEITYNPGIVALSVAIAVVASIVALWFTREVTGPLTVLGASLVMGLAVTGMHYTGMHAMSVTVDQRAAIITGNSEELIMSLIIAGAGFSVIITFLLALTSPDEERREEAEVLERVLQRTESRRLGQR</sequence>